<dbReference type="SUPFAM" id="SSF46689">
    <property type="entry name" value="Homeodomain-like"/>
    <property type="match status" value="1"/>
</dbReference>
<dbReference type="Gene3D" id="2.60.120.10">
    <property type="entry name" value="Jelly Rolls"/>
    <property type="match status" value="1"/>
</dbReference>
<dbReference type="InterPro" id="IPR009057">
    <property type="entry name" value="Homeodomain-like_sf"/>
</dbReference>
<accession>A0ABW3QJY9</accession>
<dbReference type="EMBL" id="JBHTLP010000045">
    <property type="protein sequence ID" value="MFD1145480.1"/>
    <property type="molecule type" value="Genomic_DNA"/>
</dbReference>
<evidence type="ECO:0000313" key="6">
    <source>
        <dbReference type="Proteomes" id="UP001597116"/>
    </source>
</evidence>
<dbReference type="SMART" id="SM00342">
    <property type="entry name" value="HTH_ARAC"/>
    <property type="match status" value="1"/>
</dbReference>
<proteinExistence type="predicted"/>
<dbReference type="PANTHER" id="PTHR43280">
    <property type="entry name" value="ARAC-FAMILY TRANSCRIPTIONAL REGULATOR"/>
    <property type="match status" value="1"/>
</dbReference>
<dbReference type="InterPro" id="IPR014710">
    <property type="entry name" value="RmlC-like_jellyroll"/>
</dbReference>
<dbReference type="SUPFAM" id="SSF51182">
    <property type="entry name" value="RmlC-like cupins"/>
    <property type="match status" value="1"/>
</dbReference>
<reference evidence="6" key="1">
    <citation type="journal article" date="2019" name="Int. J. Syst. Evol. Microbiol.">
        <title>The Global Catalogue of Microorganisms (GCM) 10K type strain sequencing project: providing services to taxonomists for standard genome sequencing and annotation.</title>
        <authorList>
            <consortium name="The Broad Institute Genomics Platform"/>
            <consortium name="The Broad Institute Genome Sequencing Center for Infectious Disease"/>
            <person name="Wu L."/>
            <person name="Ma J."/>
        </authorList>
    </citation>
    <scope>NUCLEOTIDE SEQUENCE [LARGE SCALE GENOMIC DNA]</scope>
    <source>
        <strain evidence="6">CCUG 55608</strain>
    </source>
</reference>
<protein>
    <submittedName>
        <fullName evidence="5">AraC family transcriptional regulator</fullName>
    </submittedName>
</protein>
<keyword evidence="6" id="KW-1185">Reference proteome</keyword>
<keyword evidence="1" id="KW-0805">Transcription regulation</keyword>
<name>A0ABW3QJY9_9BACT</name>
<organism evidence="5 6">
    <name type="scientific">Larkinella insperata</name>
    <dbReference type="NCBI Taxonomy" id="332158"/>
    <lineage>
        <taxon>Bacteria</taxon>
        <taxon>Pseudomonadati</taxon>
        <taxon>Bacteroidota</taxon>
        <taxon>Cytophagia</taxon>
        <taxon>Cytophagales</taxon>
        <taxon>Spirosomataceae</taxon>
        <taxon>Larkinella</taxon>
    </lineage>
</organism>
<keyword evidence="2" id="KW-0238">DNA-binding</keyword>
<evidence type="ECO:0000256" key="3">
    <source>
        <dbReference type="ARBA" id="ARBA00023163"/>
    </source>
</evidence>
<evidence type="ECO:0000313" key="5">
    <source>
        <dbReference type="EMBL" id="MFD1145480.1"/>
    </source>
</evidence>
<evidence type="ECO:0000256" key="2">
    <source>
        <dbReference type="ARBA" id="ARBA00023125"/>
    </source>
</evidence>
<dbReference type="InterPro" id="IPR018060">
    <property type="entry name" value="HTH_AraC"/>
</dbReference>
<dbReference type="PANTHER" id="PTHR43280:SF2">
    <property type="entry name" value="HTH-TYPE TRANSCRIPTIONAL REGULATOR EXSA"/>
    <property type="match status" value="1"/>
</dbReference>
<evidence type="ECO:0000256" key="1">
    <source>
        <dbReference type="ARBA" id="ARBA00023015"/>
    </source>
</evidence>
<comment type="caution">
    <text evidence="5">The sequence shown here is derived from an EMBL/GenBank/DDBJ whole genome shotgun (WGS) entry which is preliminary data.</text>
</comment>
<keyword evidence="3" id="KW-0804">Transcription</keyword>
<dbReference type="Gene3D" id="1.10.10.60">
    <property type="entry name" value="Homeodomain-like"/>
    <property type="match status" value="2"/>
</dbReference>
<dbReference type="PRINTS" id="PR00032">
    <property type="entry name" value="HTHARAC"/>
</dbReference>
<dbReference type="Proteomes" id="UP001597116">
    <property type="component" value="Unassembled WGS sequence"/>
</dbReference>
<sequence length="301" mass="34079">MMRPDRLLVPQQPHRSFDVRHERLPYFSNPWHFHPEIELNYVVHSTGMRYIGHSIERFSDGEIVLLGSNLPHYWKNDTVSSQLQSTPTAEAIVVRFSPQLAGETFWDLPETRPIHQLLGRAAVGLKLLDPLRTDIAQQLHRLAEEKGLAQLTALLHILDRIALSDAVSIISPGYVPQQVTRQSERLSRVIGHLIQQVGAPVCLPAIAELANMNPSAFCRYFKSQMGQTLTQFVTDLRIRHACDLLTRTDASITLISEQAGFENVSYFVQAFRKKQGVTPARFRQCSPGQMRAESGNFFQTN</sequence>
<dbReference type="Pfam" id="PF12833">
    <property type="entry name" value="HTH_18"/>
    <property type="match status" value="1"/>
</dbReference>
<feature type="domain" description="HTH araC/xylS-type" evidence="4">
    <location>
        <begin position="187"/>
        <end position="285"/>
    </location>
</feature>
<dbReference type="PROSITE" id="PS01124">
    <property type="entry name" value="HTH_ARAC_FAMILY_2"/>
    <property type="match status" value="1"/>
</dbReference>
<dbReference type="InterPro" id="IPR020449">
    <property type="entry name" value="Tscrpt_reg_AraC-type_HTH"/>
</dbReference>
<dbReference type="CDD" id="cd06976">
    <property type="entry name" value="cupin_MtlR-like_N"/>
    <property type="match status" value="1"/>
</dbReference>
<dbReference type="RefSeq" id="WP_379885854.1">
    <property type="nucleotide sequence ID" value="NZ_JBHTLP010000045.1"/>
</dbReference>
<gene>
    <name evidence="5" type="ORF">ACFQ4C_30420</name>
</gene>
<evidence type="ECO:0000259" key="4">
    <source>
        <dbReference type="PROSITE" id="PS01124"/>
    </source>
</evidence>
<dbReference type="InterPro" id="IPR011051">
    <property type="entry name" value="RmlC_Cupin_sf"/>
</dbReference>